<dbReference type="EMBL" id="CAADJE010000012">
    <property type="protein sequence ID" value="VFS58502.1"/>
    <property type="molecule type" value="Genomic_DNA"/>
</dbReference>
<organism evidence="2 3">
    <name type="scientific">Raoultella planticola</name>
    <name type="common">Klebsiella planticola</name>
    <dbReference type="NCBI Taxonomy" id="575"/>
    <lineage>
        <taxon>Bacteria</taxon>
        <taxon>Pseudomonadati</taxon>
        <taxon>Pseudomonadota</taxon>
        <taxon>Gammaproteobacteria</taxon>
        <taxon>Enterobacterales</taxon>
        <taxon>Enterobacteriaceae</taxon>
        <taxon>Klebsiella/Raoultella group</taxon>
        <taxon>Raoultella</taxon>
    </lineage>
</organism>
<name>A0A485AC96_RAOPL</name>
<keyword evidence="1" id="KW-1133">Transmembrane helix</keyword>
<accession>A0A485AC96</accession>
<proteinExistence type="predicted"/>
<evidence type="ECO:0000313" key="3">
    <source>
        <dbReference type="Proteomes" id="UP000345637"/>
    </source>
</evidence>
<dbReference type="AlphaFoldDB" id="A0A485AC96"/>
<feature type="transmembrane region" description="Helical" evidence="1">
    <location>
        <begin position="6"/>
        <end position="29"/>
    </location>
</feature>
<dbReference type="Proteomes" id="UP000345637">
    <property type="component" value="Unassembled WGS sequence"/>
</dbReference>
<evidence type="ECO:0000313" key="2">
    <source>
        <dbReference type="EMBL" id="VFS58502.1"/>
    </source>
</evidence>
<evidence type="ECO:0000256" key="1">
    <source>
        <dbReference type="SAM" id="Phobius"/>
    </source>
</evidence>
<sequence length="33" mass="3620">MHIVNTMMVIAVTIFTCGVFVAMIVIVVIRPLS</sequence>
<reference evidence="2 3" key="1">
    <citation type="submission" date="2019-03" db="EMBL/GenBank/DDBJ databases">
        <authorList>
            <consortium name="Pathogen Informatics"/>
        </authorList>
    </citation>
    <scope>NUCLEOTIDE SEQUENCE [LARGE SCALE GENOMIC DNA]</scope>
    <source>
        <strain evidence="2 3">NCTC12998</strain>
    </source>
</reference>
<keyword evidence="1" id="KW-0812">Transmembrane</keyword>
<keyword evidence="1" id="KW-0472">Membrane</keyword>
<gene>
    <name evidence="2" type="ORF">NCTC12998_00793</name>
</gene>
<protein>
    <submittedName>
        <fullName evidence="2">Uncharacterized protein</fullName>
    </submittedName>
</protein>